<dbReference type="EMBL" id="LSSN01002151">
    <property type="protein sequence ID" value="OMJ17060.1"/>
    <property type="molecule type" value="Genomic_DNA"/>
</dbReference>
<dbReference type="EMBL" id="LSSN01000248">
    <property type="protein sequence ID" value="OMJ24957.1"/>
    <property type="molecule type" value="Genomic_DNA"/>
</dbReference>
<evidence type="ECO:0000313" key="6">
    <source>
        <dbReference type="Proteomes" id="UP000187283"/>
    </source>
</evidence>
<dbReference type="STRING" id="133412.A0A1R1XQZ0"/>
<name>A0A1R1XQZ0_9FUNG</name>
<proteinExistence type="predicted"/>
<dbReference type="Gene3D" id="3.40.640.10">
    <property type="entry name" value="Type I PLP-dependent aspartate aminotransferase-like (Major domain)"/>
    <property type="match status" value="1"/>
</dbReference>
<dbReference type="Proteomes" id="UP000187283">
    <property type="component" value="Unassembled WGS sequence"/>
</dbReference>
<dbReference type="AlphaFoldDB" id="A0A1R1XQZ0"/>
<gene>
    <name evidence="5" type="ORF">AYI70_g1232</name>
    <name evidence="4" type="ORF">AYI70_g4593</name>
    <name evidence="3" type="ORF">AYI70_g6219</name>
</gene>
<feature type="domain" description="Aminotransferase class V" evidence="2">
    <location>
        <begin position="90"/>
        <end position="357"/>
    </location>
</feature>
<accession>A0A1R1XQZ0</accession>
<keyword evidence="1" id="KW-0663">Pyridoxal phosphate</keyword>
<dbReference type="PANTHER" id="PTHR43092">
    <property type="entry name" value="L-CYSTEINE DESULFHYDRASE"/>
    <property type="match status" value="1"/>
</dbReference>
<sequence>MTNTHKALDPNSLDESLKAIKKPELFISGHFGKKIKSNFLMNQDFLSLNHGSYGSCPIYVQEYVEYYSRIADYNPVRFVLHTLKPLYFDSLERISPYLGVEDPKQLTYISNACAALNSILRSMKFEEGDILIHYSTTFDACINAIQYICDNSKAKAVKIELNFPMTNDEILSATKESISNIKKDSNKRIRLALIDAIISVPGIVLPYKELAKIFKQEESLVFIDAAHAIGMLDIDIDSTGCDYFVTIAHKWFFSKRGCAIFYVANHLKSSTHPLCISHSYNQVNNFNDSFFQQGGIDYSTYLSSNASIDFIESLGGLKKIQNYCSNLAKQAVDMLESKYDFTPMTRDRSQTCFMINVKIPLEYGNPIHDKLGCSISNIMLLKYNISGKVFSHNNAWWARLSAQIFLELSDFDTYAQFLLKTIDEELGK</sequence>
<dbReference type="InterPro" id="IPR015422">
    <property type="entry name" value="PyrdxlP-dep_Trfase_small"/>
</dbReference>
<evidence type="ECO:0000256" key="1">
    <source>
        <dbReference type="ARBA" id="ARBA00022898"/>
    </source>
</evidence>
<evidence type="ECO:0000259" key="2">
    <source>
        <dbReference type="Pfam" id="PF00266"/>
    </source>
</evidence>
<dbReference type="InterPro" id="IPR000192">
    <property type="entry name" value="Aminotrans_V_dom"/>
</dbReference>
<organism evidence="3 6">
    <name type="scientific">Smittium culicis</name>
    <dbReference type="NCBI Taxonomy" id="133412"/>
    <lineage>
        <taxon>Eukaryota</taxon>
        <taxon>Fungi</taxon>
        <taxon>Fungi incertae sedis</taxon>
        <taxon>Zoopagomycota</taxon>
        <taxon>Kickxellomycotina</taxon>
        <taxon>Harpellomycetes</taxon>
        <taxon>Harpellales</taxon>
        <taxon>Legeriomycetaceae</taxon>
        <taxon>Smittium</taxon>
    </lineage>
</organism>
<dbReference type="InterPro" id="IPR015424">
    <property type="entry name" value="PyrdxlP-dep_Trfase"/>
</dbReference>
<dbReference type="Pfam" id="PF00266">
    <property type="entry name" value="Aminotran_5"/>
    <property type="match status" value="1"/>
</dbReference>
<dbReference type="PANTHER" id="PTHR43092:SF2">
    <property type="entry name" value="HERCYNYLCYSTEINE SULFOXIDE LYASE"/>
    <property type="match status" value="1"/>
</dbReference>
<dbReference type="SUPFAM" id="SSF53383">
    <property type="entry name" value="PLP-dependent transferases"/>
    <property type="match status" value="1"/>
</dbReference>
<dbReference type="InterPro" id="IPR015421">
    <property type="entry name" value="PyrdxlP-dep_Trfase_major"/>
</dbReference>
<keyword evidence="6" id="KW-1185">Reference proteome</keyword>
<protein>
    <submittedName>
        <fullName evidence="3">L-cysteine desulfhydrase</fullName>
    </submittedName>
</protein>
<evidence type="ECO:0000313" key="4">
    <source>
        <dbReference type="EMBL" id="OMJ19643.1"/>
    </source>
</evidence>
<dbReference type="Gene3D" id="3.90.1150.10">
    <property type="entry name" value="Aspartate Aminotransferase, domain 1"/>
    <property type="match status" value="1"/>
</dbReference>
<comment type="caution">
    <text evidence="3">The sequence shown here is derived from an EMBL/GenBank/DDBJ whole genome shotgun (WGS) entry which is preliminary data.</text>
</comment>
<dbReference type="EMBL" id="LSSN01001438">
    <property type="protein sequence ID" value="OMJ19643.1"/>
    <property type="molecule type" value="Genomic_DNA"/>
</dbReference>
<reference evidence="3 6" key="1">
    <citation type="submission" date="2017-01" db="EMBL/GenBank/DDBJ databases">
        <authorList>
            <person name="Mah S.A."/>
            <person name="Swanson W.J."/>
            <person name="Moy G.W."/>
            <person name="Vacquier V.D."/>
        </authorList>
    </citation>
    <scope>NUCLEOTIDE SEQUENCE [LARGE SCALE GENOMIC DNA]</scope>
    <source>
        <strain evidence="3 6">GSMNP</strain>
    </source>
</reference>
<dbReference type="OrthoDB" id="5978656at2759"/>
<evidence type="ECO:0000313" key="3">
    <source>
        <dbReference type="EMBL" id="OMJ17060.1"/>
    </source>
</evidence>
<evidence type="ECO:0000313" key="5">
    <source>
        <dbReference type="EMBL" id="OMJ24957.1"/>
    </source>
</evidence>